<dbReference type="GO" id="GO:0003998">
    <property type="term" value="F:acylphosphatase activity"/>
    <property type="evidence" value="ECO:0007669"/>
    <property type="project" value="UniProtKB-EC"/>
</dbReference>
<dbReference type="Gene3D" id="3.30.70.100">
    <property type="match status" value="1"/>
</dbReference>
<dbReference type="EC" id="3.6.1.7" evidence="2 4"/>
<feature type="active site" evidence="4">
    <location>
        <position position="37"/>
    </location>
</feature>
<evidence type="ECO:0000256" key="5">
    <source>
        <dbReference type="RuleBase" id="RU004168"/>
    </source>
</evidence>
<evidence type="ECO:0000259" key="6">
    <source>
        <dbReference type="PROSITE" id="PS51160"/>
    </source>
</evidence>
<dbReference type="PANTHER" id="PTHR47268">
    <property type="entry name" value="ACYLPHOSPHATASE"/>
    <property type="match status" value="1"/>
</dbReference>
<dbReference type="PROSITE" id="PS51160">
    <property type="entry name" value="ACYLPHOSPHATASE_3"/>
    <property type="match status" value="1"/>
</dbReference>
<dbReference type="PANTHER" id="PTHR47268:SF4">
    <property type="entry name" value="ACYLPHOSPHATASE"/>
    <property type="match status" value="1"/>
</dbReference>
<sequence>MIERVHLLISGEVTRVGYRYWAVVNAKKLGLVGFIRNADRGLVEAVFEGNEEKVKEMIARCKKGPQVSYVKKVEVKSEEATGEFLDFEVRY</sequence>
<organism evidence="7 8">
    <name type="scientific">Candidatus Gottesmanbacteria bacterium RBG_16_38_7b</name>
    <dbReference type="NCBI Taxonomy" id="1798372"/>
    <lineage>
        <taxon>Bacteria</taxon>
        <taxon>Candidatus Gottesmaniibacteriota</taxon>
    </lineage>
</organism>
<name>A0A1F5YHG7_9BACT</name>
<dbReference type="SUPFAM" id="SSF54975">
    <property type="entry name" value="Acylphosphatase/BLUF domain-like"/>
    <property type="match status" value="1"/>
</dbReference>
<keyword evidence="4" id="KW-0378">Hydrolase</keyword>
<dbReference type="Pfam" id="PF00708">
    <property type="entry name" value="Acylphosphatase"/>
    <property type="match status" value="1"/>
</dbReference>
<dbReference type="Proteomes" id="UP000177396">
    <property type="component" value="Unassembled WGS sequence"/>
</dbReference>
<dbReference type="InterPro" id="IPR020456">
    <property type="entry name" value="Acylphosphatase"/>
</dbReference>
<accession>A0A1F5YHG7</accession>
<evidence type="ECO:0000313" key="7">
    <source>
        <dbReference type="EMBL" id="OGF99637.1"/>
    </source>
</evidence>
<dbReference type="AlphaFoldDB" id="A0A1F5YHG7"/>
<comment type="caution">
    <text evidence="7">The sequence shown here is derived from an EMBL/GenBank/DDBJ whole genome shotgun (WGS) entry which is preliminary data.</text>
</comment>
<evidence type="ECO:0000256" key="2">
    <source>
        <dbReference type="ARBA" id="ARBA00012150"/>
    </source>
</evidence>
<proteinExistence type="inferred from homology"/>
<evidence type="ECO:0000256" key="3">
    <source>
        <dbReference type="ARBA" id="ARBA00047645"/>
    </source>
</evidence>
<evidence type="ECO:0000313" key="8">
    <source>
        <dbReference type="Proteomes" id="UP000177396"/>
    </source>
</evidence>
<protein>
    <recommendedName>
        <fullName evidence="2 4">acylphosphatase</fullName>
        <ecNumber evidence="2 4">3.6.1.7</ecNumber>
    </recommendedName>
</protein>
<dbReference type="InterPro" id="IPR036046">
    <property type="entry name" value="Acylphosphatase-like_dom_sf"/>
</dbReference>
<comment type="catalytic activity">
    <reaction evidence="3 4">
        <text>an acyl phosphate + H2O = a carboxylate + phosphate + H(+)</text>
        <dbReference type="Rhea" id="RHEA:14965"/>
        <dbReference type="ChEBI" id="CHEBI:15377"/>
        <dbReference type="ChEBI" id="CHEBI:15378"/>
        <dbReference type="ChEBI" id="CHEBI:29067"/>
        <dbReference type="ChEBI" id="CHEBI:43474"/>
        <dbReference type="ChEBI" id="CHEBI:59918"/>
        <dbReference type="EC" id="3.6.1.7"/>
    </reaction>
</comment>
<reference evidence="7 8" key="1">
    <citation type="journal article" date="2016" name="Nat. Commun.">
        <title>Thousands of microbial genomes shed light on interconnected biogeochemical processes in an aquifer system.</title>
        <authorList>
            <person name="Anantharaman K."/>
            <person name="Brown C.T."/>
            <person name="Hug L.A."/>
            <person name="Sharon I."/>
            <person name="Castelle C.J."/>
            <person name="Probst A.J."/>
            <person name="Thomas B.C."/>
            <person name="Singh A."/>
            <person name="Wilkins M.J."/>
            <person name="Karaoz U."/>
            <person name="Brodie E.L."/>
            <person name="Williams K.H."/>
            <person name="Hubbard S.S."/>
            <person name="Banfield J.F."/>
        </authorList>
    </citation>
    <scope>NUCLEOTIDE SEQUENCE [LARGE SCALE GENOMIC DNA]</scope>
</reference>
<dbReference type="EMBL" id="MFJB01000055">
    <property type="protein sequence ID" value="OGF99637.1"/>
    <property type="molecule type" value="Genomic_DNA"/>
</dbReference>
<dbReference type="InterPro" id="IPR001792">
    <property type="entry name" value="Acylphosphatase-like_dom"/>
</dbReference>
<comment type="similarity">
    <text evidence="1 5">Belongs to the acylphosphatase family.</text>
</comment>
<gene>
    <name evidence="7" type="ORF">A2153_03705</name>
</gene>
<evidence type="ECO:0000256" key="1">
    <source>
        <dbReference type="ARBA" id="ARBA00005614"/>
    </source>
</evidence>
<feature type="domain" description="Acylphosphatase-like" evidence="6">
    <location>
        <begin position="4"/>
        <end position="91"/>
    </location>
</feature>
<feature type="active site" evidence="4">
    <location>
        <position position="19"/>
    </location>
</feature>
<evidence type="ECO:0000256" key="4">
    <source>
        <dbReference type="PROSITE-ProRule" id="PRU00520"/>
    </source>
</evidence>